<protein>
    <recommendedName>
        <fullName evidence="5">Fungal N-terminal domain-containing protein</fullName>
    </recommendedName>
</protein>
<keyword evidence="2" id="KW-1133">Transmembrane helix</keyword>
<organism evidence="3 4">
    <name type="scientific">Cordyceps confragosa</name>
    <name type="common">Lecanicillium lecanii</name>
    <dbReference type="NCBI Taxonomy" id="2714763"/>
    <lineage>
        <taxon>Eukaryota</taxon>
        <taxon>Fungi</taxon>
        <taxon>Dikarya</taxon>
        <taxon>Ascomycota</taxon>
        <taxon>Pezizomycotina</taxon>
        <taxon>Sordariomycetes</taxon>
        <taxon>Hypocreomycetidae</taxon>
        <taxon>Hypocreales</taxon>
        <taxon>Cordycipitaceae</taxon>
        <taxon>Akanthomyces</taxon>
    </lineage>
</organism>
<keyword evidence="2" id="KW-0472">Membrane</keyword>
<accession>A0A179IHC5</accession>
<name>A0A179IHC5_CORDF</name>
<feature type="transmembrane region" description="Helical" evidence="2">
    <location>
        <begin position="12"/>
        <end position="33"/>
    </location>
</feature>
<evidence type="ECO:0008006" key="5">
    <source>
        <dbReference type="Google" id="ProtNLM"/>
    </source>
</evidence>
<evidence type="ECO:0000313" key="3">
    <source>
        <dbReference type="EMBL" id="OAR01683.1"/>
    </source>
</evidence>
<gene>
    <name evidence="3" type="ORF">LLEC1_02192</name>
</gene>
<sequence>MVQDGDQDSPLSITSNVAGLLTFVFAVAATAYARIQYLQTSSTEYLRVKTSLSWYKTESTWLSILINTQEMARRTSDEQETDRNSVDEKNSAEWLRRRRTGLDRTPPPPSQQAEHQMFAFVMEDLLNIEQRLLDVINEVESRAEGPSIDSGSGLSWLLVPGAWHGGRPSVAVAWLGVRTKALELVRQREALTERVQFLQLSMIASRLQALEGRVSAREAGADESTRAAIAAQAAAIRKLESDSAAAVDSPGHGS</sequence>
<dbReference type="Proteomes" id="UP000243081">
    <property type="component" value="Unassembled WGS sequence"/>
</dbReference>
<feature type="compositionally biased region" description="Basic and acidic residues" evidence="1">
    <location>
        <begin position="73"/>
        <end position="95"/>
    </location>
</feature>
<feature type="region of interest" description="Disordered" evidence="1">
    <location>
        <begin position="73"/>
        <end position="112"/>
    </location>
</feature>
<dbReference type="EMBL" id="LUKN01001038">
    <property type="protein sequence ID" value="OAR01683.1"/>
    <property type="molecule type" value="Genomic_DNA"/>
</dbReference>
<dbReference type="OrthoDB" id="5329749at2759"/>
<reference evidence="3 4" key="1">
    <citation type="submission" date="2016-03" db="EMBL/GenBank/DDBJ databases">
        <title>Fine-scale spatial genetic structure of a fungal parasite of coffee scale insects.</title>
        <authorList>
            <person name="Jackson D."/>
            <person name="Zemenick K.A."/>
            <person name="Malloure B."/>
            <person name="Quandt C.A."/>
            <person name="James T.Y."/>
        </authorList>
    </citation>
    <scope>NUCLEOTIDE SEQUENCE [LARGE SCALE GENOMIC DNA]</scope>
    <source>
        <strain evidence="3 4">UM487</strain>
    </source>
</reference>
<keyword evidence="2" id="KW-0812">Transmembrane</keyword>
<comment type="caution">
    <text evidence="3">The sequence shown here is derived from an EMBL/GenBank/DDBJ whole genome shotgun (WGS) entry which is preliminary data.</text>
</comment>
<keyword evidence="4" id="KW-1185">Reference proteome</keyword>
<evidence type="ECO:0000313" key="4">
    <source>
        <dbReference type="Proteomes" id="UP000243081"/>
    </source>
</evidence>
<evidence type="ECO:0000256" key="2">
    <source>
        <dbReference type="SAM" id="Phobius"/>
    </source>
</evidence>
<dbReference type="OMA" id="TARVQFM"/>
<evidence type="ECO:0000256" key="1">
    <source>
        <dbReference type="SAM" id="MobiDB-lite"/>
    </source>
</evidence>
<proteinExistence type="predicted"/>
<dbReference type="AlphaFoldDB" id="A0A179IHC5"/>